<evidence type="ECO:0000256" key="1">
    <source>
        <dbReference type="ARBA" id="ARBA00004418"/>
    </source>
</evidence>
<dbReference type="AlphaFoldDB" id="A0A239BLH9"/>
<dbReference type="Proteomes" id="UP000198440">
    <property type="component" value="Unassembled WGS sequence"/>
</dbReference>
<keyword evidence="3" id="KW-0574">Periplasm</keyword>
<dbReference type="GO" id="GO:0042597">
    <property type="term" value="C:periplasmic space"/>
    <property type="evidence" value="ECO:0007669"/>
    <property type="project" value="UniProtKB-SubCell"/>
</dbReference>
<name>A0A239BLH9_9RHOB</name>
<sequence length="126" mass="13283">MLEADLGAVNTKTVTANADFWGGLPDEVKGAIEEVAVAYRDHLAELAMERASEAREAYVAGGGTIVKMTEDQRAAWAASLPDIASEWAAGLDEDGKPGSDMLRAYLDKLGAGEGNALRDWTAGLSK</sequence>
<proteinExistence type="predicted"/>
<dbReference type="InterPro" id="IPR018389">
    <property type="entry name" value="DctP_fam"/>
</dbReference>
<keyword evidence="2" id="KW-0732">Signal</keyword>
<comment type="subcellular location">
    <subcellularLocation>
        <location evidence="1">Periplasm</location>
    </subcellularLocation>
</comment>
<dbReference type="InterPro" id="IPR038404">
    <property type="entry name" value="TRAP_DctP_sf"/>
</dbReference>
<gene>
    <name evidence="4" type="ORF">SAMN04488078_100415</name>
</gene>
<accession>A0A239BLH9</accession>
<evidence type="ECO:0000313" key="5">
    <source>
        <dbReference type="Proteomes" id="UP000198440"/>
    </source>
</evidence>
<evidence type="ECO:0000313" key="4">
    <source>
        <dbReference type="EMBL" id="SNS08995.1"/>
    </source>
</evidence>
<dbReference type="EMBL" id="FZON01000004">
    <property type="protein sequence ID" value="SNS08995.1"/>
    <property type="molecule type" value="Genomic_DNA"/>
</dbReference>
<dbReference type="GO" id="GO:0055085">
    <property type="term" value="P:transmembrane transport"/>
    <property type="evidence" value="ECO:0007669"/>
    <property type="project" value="InterPro"/>
</dbReference>
<dbReference type="Pfam" id="PF03480">
    <property type="entry name" value="DctP"/>
    <property type="match status" value="1"/>
</dbReference>
<dbReference type="Gene3D" id="3.40.190.170">
    <property type="entry name" value="Bacterial extracellular solute-binding protein, family 7"/>
    <property type="match status" value="1"/>
</dbReference>
<evidence type="ECO:0000256" key="3">
    <source>
        <dbReference type="ARBA" id="ARBA00022764"/>
    </source>
</evidence>
<reference evidence="4 5" key="1">
    <citation type="submission" date="2017-06" db="EMBL/GenBank/DDBJ databases">
        <authorList>
            <person name="Kim H.J."/>
            <person name="Triplett B.A."/>
        </authorList>
    </citation>
    <scope>NUCLEOTIDE SEQUENCE [LARGE SCALE GENOMIC DNA]</scope>
    <source>
        <strain evidence="4 5">DSM 11445</strain>
    </source>
</reference>
<protein>
    <submittedName>
        <fullName evidence="4">Extracellular solute-binding protein, family 7</fullName>
    </submittedName>
</protein>
<evidence type="ECO:0000256" key="2">
    <source>
        <dbReference type="ARBA" id="ARBA00022729"/>
    </source>
</evidence>
<organism evidence="4 5">
    <name type="scientific">Antarctobacter heliothermus</name>
    <dbReference type="NCBI Taxonomy" id="74033"/>
    <lineage>
        <taxon>Bacteria</taxon>
        <taxon>Pseudomonadati</taxon>
        <taxon>Pseudomonadota</taxon>
        <taxon>Alphaproteobacteria</taxon>
        <taxon>Rhodobacterales</taxon>
        <taxon>Roseobacteraceae</taxon>
        <taxon>Antarctobacter</taxon>
    </lineage>
</organism>